<feature type="domain" description="Methylguanine DNA methyltransferase ribonuclease-like" evidence="11">
    <location>
        <begin position="2"/>
        <end position="75"/>
    </location>
</feature>
<comment type="function">
    <text evidence="9">Involved in the cellular defense against the biological effects of O6-methylguanine (O6-MeG) and O4-methylthymine (O4-MeT) in DNA. Repairs the methylated nucleobase in DNA by stoichiometrically transferring the methyl group to a cysteine residue in the enzyme. This is a suicide reaction: the enzyme is irreversibly inactivated.</text>
</comment>
<dbReference type="Pfam" id="PF01035">
    <property type="entry name" value="DNA_binding_1"/>
    <property type="match status" value="1"/>
</dbReference>
<feature type="domain" description="Methylated-DNA-[protein]-cysteine S-methyltransferase DNA binding" evidence="10">
    <location>
        <begin position="80"/>
        <end position="165"/>
    </location>
</feature>
<reference evidence="12 13" key="1">
    <citation type="submission" date="2022-03" db="EMBL/GenBank/DDBJ databases">
        <title>Novel taxa within the pig intestine.</title>
        <authorList>
            <person name="Wylensek D."/>
            <person name="Bishof K."/>
            <person name="Afrizal A."/>
            <person name="Clavel T."/>
        </authorList>
    </citation>
    <scope>NUCLEOTIDE SEQUENCE [LARGE SCALE GENOMIC DNA]</scope>
    <source>
        <strain evidence="12 13">CLA-KB-P133</strain>
    </source>
</reference>
<gene>
    <name evidence="12" type="ORF">MOZ60_09360</name>
</gene>
<dbReference type="InterPro" id="IPR036631">
    <property type="entry name" value="MGMT_N_sf"/>
</dbReference>
<dbReference type="CDD" id="cd06445">
    <property type="entry name" value="ATase"/>
    <property type="match status" value="1"/>
</dbReference>
<dbReference type="PANTHER" id="PTHR10815">
    <property type="entry name" value="METHYLATED-DNA--PROTEIN-CYSTEINE METHYLTRANSFERASE"/>
    <property type="match status" value="1"/>
</dbReference>
<keyword evidence="3 9" id="KW-0963">Cytoplasm</keyword>
<evidence type="ECO:0000256" key="6">
    <source>
        <dbReference type="ARBA" id="ARBA00022763"/>
    </source>
</evidence>
<dbReference type="SUPFAM" id="SSF53155">
    <property type="entry name" value="Methylated DNA-protein cysteine methyltransferase domain"/>
    <property type="match status" value="1"/>
</dbReference>
<accession>A0AB35U9G3</accession>
<keyword evidence="4 9" id="KW-0489">Methyltransferase</keyword>
<dbReference type="FunFam" id="1.10.10.10:FF:000214">
    <property type="entry name" value="Methylated-DNA--protein-cysteine methyltransferase"/>
    <property type="match status" value="1"/>
</dbReference>
<organism evidence="12 13">
    <name type="scientific">Grylomicrobium aquisgranensis</name>
    <dbReference type="NCBI Taxonomy" id="2926318"/>
    <lineage>
        <taxon>Bacteria</taxon>
        <taxon>Bacillati</taxon>
        <taxon>Bacillota</taxon>
        <taxon>Erysipelotrichia</taxon>
        <taxon>Erysipelotrichales</taxon>
        <taxon>Erysipelotrichaceae</taxon>
        <taxon>Grylomicrobium</taxon>
    </lineage>
</organism>
<feature type="active site" description="Nucleophile; methyl group acceptor" evidence="9">
    <location>
        <position position="136"/>
    </location>
</feature>
<comment type="catalytic activity">
    <reaction evidence="1 9">
        <text>a 4-O-methyl-thymidine in DNA + L-cysteinyl-[protein] = a thymidine in DNA + S-methyl-L-cysteinyl-[protein]</text>
        <dbReference type="Rhea" id="RHEA:53428"/>
        <dbReference type="Rhea" id="RHEA-COMP:10131"/>
        <dbReference type="Rhea" id="RHEA-COMP:10132"/>
        <dbReference type="Rhea" id="RHEA-COMP:13555"/>
        <dbReference type="Rhea" id="RHEA-COMP:13556"/>
        <dbReference type="ChEBI" id="CHEBI:29950"/>
        <dbReference type="ChEBI" id="CHEBI:82612"/>
        <dbReference type="ChEBI" id="CHEBI:137386"/>
        <dbReference type="ChEBI" id="CHEBI:137387"/>
        <dbReference type="EC" id="2.1.1.63"/>
    </reaction>
</comment>
<dbReference type="EMBL" id="JALBUR010000030">
    <property type="protein sequence ID" value="MDX8420299.1"/>
    <property type="molecule type" value="Genomic_DNA"/>
</dbReference>
<evidence type="ECO:0000259" key="11">
    <source>
        <dbReference type="Pfam" id="PF02870"/>
    </source>
</evidence>
<dbReference type="AlphaFoldDB" id="A0AB35U9G3"/>
<dbReference type="Gene3D" id="1.10.10.10">
    <property type="entry name" value="Winged helix-like DNA-binding domain superfamily/Winged helix DNA-binding domain"/>
    <property type="match status" value="1"/>
</dbReference>
<evidence type="ECO:0000256" key="9">
    <source>
        <dbReference type="HAMAP-Rule" id="MF_00772"/>
    </source>
</evidence>
<proteinExistence type="inferred from homology"/>
<dbReference type="Gene3D" id="3.30.160.70">
    <property type="entry name" value="Methylated DNA-protein cysteine methyltransferase domain"/>
    <property type="match status" value="1"/>
</dbReference>
<evidence type="ECO:0000256" key="3">
    <source>
        <dbReference type="ARBA" id="ARBA00022490"/>
    </source>
</evidence>
<dbReference type="InterPro" id="IPR008332">
    <property type="entry name" value="MethylG_MeTrfase_N"/>
</dbReference>
<evidence type="ECO:0000313" key="13">
    <source>
        <dbReference type="Proteomes" id="UP001286174"/>
    </source>
</evidence>
<dbReference type="InterPro" id="IPR036388">
    <property type="entry name" value="WH-like_DNA-bd_sf"/>
</dbReference>
<keyword evidence="6 9" id="KW-0227">DNA damage</keyword>
<keyword evidence="5 9" id="KW-0808">Transferase</keyword>
<name>A0AB35U9G3_9FIRM</name>
<sequence length="180" mass="19771">MYYSTDYVSPLGIVTLASDGRNLAGAWFEGQKYFGGAIGSQWEEKDDLPVFKMAVDWLDRYFQGQRPDIFEFPLAPIGTPFRHTVWKLLSRIPYGQVVTYGELGKKVAEEMGISSMSSQAIGGAVGHNPLSIIIPCHRVVCKDGSLGGYAGGTERKIALLQLEGVDLPAFHASDRQTLQQ</sequence>
<dbReference type="PROSITE" id="PS00374">
    <property type="entry name" value="MGMT"/>
    <property type="match status" value="1"/>
</dbReference>
<comment type="similarity">
    <text evidence="2 9">Belongs to the MGMT family.</text>
</comment>
<keyword evidence="13" id="KW-1185">Reference proteome</keyword>
<comment type="caution">
    <text evidence="12">The sequence shown here is derived from an EMBL/GenBank/DDBJ whole genome shotgun (WGS) entry which is preliminary data.</text>
</comment>
<comment type="catalytic activity">
    <reaction evidence="8 9">
        <text>a 6-O-methyl-2'-deoxyguanosine in DNA + L-cysteinyl-[protein] = S-methyl-L-cysteinyl-[protein] + a 2'-deoxyguanosine in DNA</text>
        <dbReference type="Rhea" id="RHEA:24000"/>
        <dbReference type="Rhea" id="RHEA-COMP:10131"/>
        <dbReference type="Rhea" id="RHEA-COMP:10132"/>
        <dbReference type="Rhea" id="RHEA-COMP:11367"/>
        <dbReference type="Rhea" id="RHEA-COMP:11368"/>
        <dbReference type="ChEBI" id="CHEBI:29950"/>
        <dbReference type="ChEBI" id="CHEBI:82612"/>
        <dbReference type="ChEBI" id="CHEBI:85445"/>
        <dbReference type="ChEBI" id="CHEBI:85448"/>
        <dbReference type="EC" id="2.1.1.63"/>
    </reaction>
</comment>
<dbReference type="SUPFAM" id="SSF46767">
    <property type="entry name" value="Methylated DNA-protein cysteine methyltransferase, C-terminal domain"/>
    <property type="match status" value="1"/>
</dbReference>
<dbReference type="InterPro" id="IPR001497">
    <property type="entry name" value="MethylDNA_cys_MeTrfase_AS"/>
</dbReference>
<evidence type="ECO:0000256" key="7">
    <source>
        <dbReference type="ARBA" id="ARBA00023204"/>
    </source>
</evidence>
<evidence type="ECO:0000256" key="8">
    <source>
        <dbReference type="ARBA" id="ARBA00049348"/>
    </source>
</evidence>
<protein>
    <recommendedName>
        <fullName evidence="9">Methylated-DNA--protein-cysteine methyltransferase</fullName>
        <ecNumber evidence="9">2.1.1.63</ecNumber>
    </recommendedName>
    <alternativeName>
        <fullName evidence="9">6-O-methylguanine-DNA methyltransferase</fullName>
        <shortName evidence="9">MGMT</shortName>
    </alternativeName>
    <alternativeName>
        <fullName evidence="9">O-6-methylguanine-DNA-alkyltransferase</fullName>
    </alternativeName>
</protein>
<dbReference type="GO" id="GO:0032259">
    <property type="term" value="P:methylation"/>
    <property type="evidence" value="ECO:0007669"/>
    <property type="project" value="UniProtKB-KW"/>
</dbReference>
<evidence type="ECO:0000313" key="12">
    <source>
        <dbReference type="EMBL" id="MDX8420299.1"/>
    </source>
</evidence>
<dbReference type="InterPro" id="IPR023546">
    <property type="entry name" value="MGMT"/>
</dbReference>
<dbReference type="PANTHER" id="PTHR10815:SF5">
    <property type="entry name" value="METHYLATED-DNA--PROTEIN-CYSTEINE METHYLTRANSFERASE"/>
    <property type="match status" value="1"/>
</dbReference>
<keyword evidence="7 9" id="KW-0234">DNA repair</keyword>
<dbReference type="Proteomes" id="UP001286174">
    <property type="component" value="Unassembled WGS sequence"/>
</dbReference>
<comment type="subcellular location">
    <subcellularLocation>
        <location evidence="9">Cytoplasm</location>
    </subcellularLocation>
</comment>
<evidence type="ECO:0000256" key="5">
    <source>
        <dbReference type="ARBA" id="ARBA00022679"/>
    </source>
</evidence>
<dbReference type="RefSeq" id="WP_370596469.1">
    <property type="nucleotide sequence ID" value="NZ_JALBUR010000030.1"/>
</dbReference>
<dbReference type="HAMAP" id="MF_00772">
    <property type="entry name" value="OGT"/>
    <property type="match status" value="1"/>
</dbReference>
<dbReference type="InterPro" id="IPR014048">
    <property type="entry name" value="MethylDNA_cys_MeTrfase_DNA-bd"/>
</dbReference>
<dbReference type="GO" id="GO:0003908">
    <property type="term" value="F:methylated-DNA-[protein]-cysteine S-methyltransferase activity"/>
    <property type="evidence" value="ECO:0007669"/>
    <property type="project" value="UniProtKB-UniRule"/>
</dbReference>
<evidence type="ECO:0000256" key="1">
    <source>
        <dbReference type="ARBA" id="ARBA00001286"/>
    </source>
</evidence>
<dbReference type="NCBIfam" id="TIGR00589">
    <property type="entry name" value="ogt"/>
    <property type="match status" value="1"/>
</dbReference>
<dbReference type="GO" id="GO:0006307">
    <property type="term" value="P:DNA alkylation repair"/>
    <property type="evidence" value="ECO:0007669"/>
    <property type="project" value="UniProtKB-UniRule"/>
</dbReference>
<evidence type="ECO:0000256" key="2">
    <source>
        <dbReference type="ARBA" id="ARBA00008711"/>
    </source>
</evidence>
<dbReference type="Pfam" id="PF02870">
    <property type="entry name" value="Methyltransf_1N"/>
    <property type="match status" value="1"/>
</dbReference>
<dbReference type="EC" id="2.1.1.63" evidence="9"/>
<dbReference type="InterPro" id="IPR036217">
    <property type="entry name" value="MethylDNA_cys_MeTrfase_DNAb"/>
</dbReference>
<dbReference type="GO" id="GO:0005737">
    <property type="term" value="C:cytoplasm"/>
    <property type="evidence" value="ECO:0007669"/>
    <property type="project" value="UniProtKB-SubCell"/>
</dbReference>
<evidence type="ECO:0000259" key="10">
    <source>
        <dbReference type="Pfam" id="PF01035"/>
    </source>
</evidence>
<comment type="miscellaneous">
    <text evidence="9">This enzyme catalyzes only one turnover and therefore is not strictly catalytic. According to one definition, an enzyme is a biocatalyst that acts repeatedly and over many reaction cycles.</text>
</comment>
<evidence type="ECO:0000256" key="4">
    <source>
        <dbReference type="ARBA" id="ARBA00022603"/>
    </source>
</evidence>